<proteinExistence type="predicted"/>
<feature type="transmembrane region" description="Helical" evidence="2">
    <location>
        <begin position="37"/>
        <end position="57"/>
    </location>
</feature>
<evidence type="ECO:0000313" key="4">
    <source>
        <dbReference type="Proteomes" id="UP000648535"/>
    </source>
</evidence>
<dbReference type="EMBL" id="BMOI01000002">
    <property type="protein sequence ID" value="GGK91478.1"/>
    <property type="molecule type" value="Genomic_DNA"/>
</dbReference>
<accession>A0A8H9GB24</accession>
<feature type="transmembrane region" description="Helical" evidence="2">
    <location>
        <begin position="90"/>
        <end position="111"/>
    </location>
</feature>
<feature type="transmembrane region" description="Helical" evidence="2">
    <location>
        <begin position="144"/>
        <end position="161"/>
    </location>
</feature>
<dbReference type="Proteomes" id="UP000648535">
    <property type="component" value="Unassembled WGS sequence"/>
</dbReference>
<gene>
    <name evidence="3" type="ORF">GCM10009769_07010</name>
</gene>
<feature type="compositionally biased region" description="Basic and acidic residues" evidence="1">
    <location>
        <begin position="1"/>
        <end position="11"/>
    </location>
</feature>
<keyword evidence="2" id="KW-1133">Transmembrane helix</keyword>
<keyword evidence="2" id="KW-0812">Transmembrane</keyword>
<name>A0A8H9GB24_9MICO</name>
<evidence type="ECO:0000256" key="2">
    <source>
        <dbReference type="SAM" id="Phobius"/>
    </source>
</evidence>
<protein>
    <submittedName>
        <fullName evidence="3">Uncharacterized protein</fullName>
    </submittedName>
</protein>
<comment type="caution">
    <text evidence="3">The sequence shown here is derived from an EMBL/GenBank/DDBJ whole genome shotgun (WGS) entry which is preliminary data.</text>
</comment>
<dbReference type="AlphaFoldDB" id="A0A8H9GB24"/>
<sequence length="182" mass="18752">MTAPEPGHDPEQADAPEQTDAPERWTVEDAGALNARAAGWMLGATLPTASLLGMLLAPIVSDSWVFVGGPWWSAIGGIVSWVVLVDGVSVLFVLGFAFVTVPVTYAAGRLLERARRPWTQVIVHALLAGTMAAVPAWILGADSLGVTAPISIAAGAAGALARRGQQRRARVVGGRAALGPSA</sequence>
<evidence type="ECO:0000313" key="3">
    <source>
        <dbReference type="EMBL" id="GGK91478.1"/>
    </source>
</evidence>
<organism evidence="3 4">
    <name type="scientific">Curtobacterium luteum</name>
    <dbReference type="NCBI Taxonomy" id="33881"/>
    <lineage>
        <taxon>Bacteria</taxon>
        <taxon>Bacillati</taxon>
        <taxon>Actinomycetota</taxon>
        <taxon>Actinomycetes</taxon>
        <taxon>Micrococcales</taxon>
        <taxon>Microbacteriaceae</taxon>
        <taxon>Curtobacterium</taxon>
    </lineage>
</organism>
<feature type="transmembrane region" description="Helical" evidence="2">
    <location>
        <begin position="118"/>
        <end position="138"/>
    </location>
</feature>
<feature type="region of interest" description="Disordered" evidence="1">
    <location>
        <begin position="1"/>
        <end position="22"/>
    </location>
</feature>
<reference evidence="3" key="1">
    <citation type="journal article" date="2014" name="Int. J. Syst. Evol. Microbiol.">
        <title>Complete genome sequence of Corynebacterium casei LMG S-19264T (=DSM 44701T), isolated from a smear-ripened cheese.</title>
        <authorList>
            <consortium name="US DOE Joint Genome Institute (JGI-PGF)"/>
            <person name="Walter F."/>
            <person name="Albersmeier A."/>
            <person name="Kalinowski J."/>
            <person name="Ruckert C."/>
        </authorList>
    </citation>
    <scope>NUCLEOTIDE SEQUENCE</scope>
    <source>
        <strain evidence="3">JCM 1480</strain>
    </source>
</reference>
<keyword evidence="2" id="KW-0472">Membrane</keyword>
<dbReference type="RefSeq" id="WP_188888909.1">
    <property type="nucleotide sequence ID" value="NZ_BMOI01000002.1"/>
</dbReference>
<evidence type="ECO:0000256" key="1">
    <source>
        <dbReference type="SAM" id="MobiDB-lite"/>
    </source>
</evidence>
<feature type="transmembrane region" description="Helical" evidence="2">
    <location>
        <begin position="64"/>
        <end position="84"/>
    </location>
</feature>
<reference evidence="3" key="2">
    <citation type="submission" date="2020-09" db="EMBL/GenBank/DDBJ databases">
        <authorList>
            <person name="Sun Q."/>
            <person name="Ohkuma M."/>
        </authorList>
    </citation>
    <scope>NUCLEOTIDE SEQUENCE</scope>
    <source>
        <strain evidence="3">JCM 1480</strain>
    </source>
</reference>